<dbReference type="PIRSF" id="PIRSF022950">
    <property type="entry name" value="PPase_methylesterase_euk"/>
    <property type="match status" value="1"/>
</dbReference>
<evidence type="ECO:0000256" key="8">
    <source>
        <dbReference type="SAM" id="MobiDB-lite"/>
    </source>
</evidence>
<dbReference type="EMBL" id="JAIFTL010000190">
    <property type="protein sequence ID" value="KAG9321675.1"/>
    <property type="molecule type" value="Genomic_DNA"/>
</dbReference>
<gene>
    <name evidence="10" type="ORF">KVV02_004079</name>
</gene>
<feature type="active site" evidence="7">
    <location>
        <position position="188"/>
    </location>
</feature>
<comment type="catalytic activity">
    <reaction evidence="5">
        <text>[phosphatase 2A protein]-C-terminal L-leucine methyl ester + H2O = [phosphatase 2A protein]-C-terminal L-leucine + methanol + H(+)</text>
        <dbReference type="Rhea" id="RHEA:48548"/>
        <dbReference type="Rhea" id="RHEA-COMP:12134"/>
        <dbReference type="Rhea" id="RHEA-COMP:12135"/>
        <dbReference type="ChEBI" id="CHEBI:15377"/>
        <dbReference type="ChEBI" id="CHEBI:15378"/>
        <dbReference type="ChEBI" id="CHEBI:17790"/>
        <dbReference type="ChEBI" id="CHEBI:90516"/>
        <dbReference type="ChEBI" id="CHEBI:90517"/>
        <dbReference type="EC" id="3.1.1.89"/>
    </reaction>
</comment>
<dbReference type="Proteomes" id="UP000717515">
    <property type="component" value="Unassembled WGS sequence"/>
</dbReference>
<dbReference type="PANTHER" id="PTHR14189:SF0">
    <property type="entry name" value="PROTEIN PHOSPHATASE METHYLESTERASE 1"/>
    <property type="match status" value="1"/>
</dbReference>
<feature type="region of interest" description="Disordered" evidence="8">
    <location>
        <begin position="1"/>
        <end position="24"/>
    </location>
</feature>
<proteinExistence type="inferred from homology"/>
<dbReference type="GO" id="GO:0051723">
    <property type="term" value="F:protein methylesterase activity"/>
    <property type="evidence" value="ECO:0007669"/>
    <property type="project" value="UniProtKB-EC"/>
</dbReference>
<evidence type="ECO:0000256" key="2">
    <source>
        <dbReference type="ARBA" id="ARBA00020672"/>
    </source>
</evidence>
<dbReference type="InterPro" id="IPR029058">
    <property type="entry name" value="AB_hydrolase_fold"/>
</dbReference>
<accession>A0A9P8A2M0</accession>
<feature type="domain" description="AB hydrolase-1" evidence="9">
    <location>
        <begin position="109"/>
        <end position="356"/>
    </location>
</feature>
<dbReference type="InterPro" id="IPR000073">
    <property type="entry name" value="AB_hydrolase_1"/>
</dbReference>
<comment type="function">
    <text evidence="6">Demethylates proteins that have been reversibly carboxymethylated.</text>
</comment>
<dbReference type="PANTHER" id="PTHR14189">
    <property type="entry name" value="PROTEIN PHOSPHATASE METHYLESTERASE-1 RELATED"/>
    <property type="match status" value="1"/>
</dbReference>
<keyword evidence="4 6" id="KW-0378">Hydrolase</keyword>
<keyword evidence="3 6" id="KW-0719">Serine esterase</keyword>
<sequence>MTSDMLRKMYKARPPPLPPHLDDDYDEQAEEALDHLSSSLSFQSPTPAVHPSKLSLPAGGSFSSRYAPLDWSAYFEEKRAVIVPAESESEAEITFTVYETRGKPGAPAFVMHHGAGLCALSFALTARELQKICGKDASIISYDVRGHGETVSGDENNMSLDRLARDLKNVVHALYGEQPPDIVLVGHSMGGAVVSEAASRGMIPNLVGVAVLDIVEGVAIETLANMNGWLERRPNVFRSLDKVVQWGVKSGTVRNIESARVSCPPLVVPSKDSTPENASFVWRTDLAASEQYWKEWFTGLTQKFLSSRAGKLLILAGTDRLDKDMTIAQMQGKFQLLVFPNSGHAVQEDEPERMARELVAFWKRNERLVLPPRPFHG</sequence>
<comment type="similarity">
    <text evidence="1 6">Belongs to the AB hydrolase superfamily.</text>
</comment>
<evidence type="ECO:0000256" key="1">
    <source>
        <dbReference type="ARBA" id="ARBA00008645"/>
    </source>
</evidence>
<dbReference type="Pfam" id="PF12697">
    <property type="entry name" value="Abhydrolase_6"/>
    <property type="match status" value="1"/>
</dbReference>
<dbReference type="Gene3D" id="3.40.50.1820">
    <property type="entry name" value="alpha/beta hydrolase"/>
    <property type="match status" value="1"/>
</dbReference>
<dbReference type="EC" id="3.1.1.-" evidence="6"/>
<organism evidence="10 11">
    <name type="scientific">Mortierella alpina</name>
    <name type="common">Oleaginous fungus</name>
    <name type="synonym">Mortierella renispora</name>
    <dbReference type="NCBI Taxonomy" id="64518"/>
    <lineage>
        <taxon>Eukaryota</taxon>
        <taxon>Fungi</taxon>
        <taxon>Fungi incertae sedis</taxon>
        <taxon>Mucoromycota</taxon>
        <taxon>Mortierellomycotina</taxon>
        <taxon>Mortierellomycetes</taxon>
        <taxon>Mortierellales</taxon>
        <taxon>Mortierellaceae</taxon>
        <taxon>Mortierella</taxon>
    </lineage>
</organism>
<dbReference type="AlphaFoldDB" id="A0A9P8A2M0"/>
<reference evidence="10" key="1">
    <citation type="submission" date="2021-07" db="EMBL/GenBank/DDBJ databases">
        <title>Draft genome of Mortierella alpina, strain LL118, isolated from an aspen leaf litter sample.</title>
        <authorList>
            <person name="Yang S."/>
            <person name="Vinatzer B.A."/>
        </authorList>
    </citation>
    <scope>NUCLEOTIDE SEQUENCE</scope>
    <source>
        <strain evidence="10">LL118</strain>
    </source>
</reference>
<evidence type="ECO:0000256" key="6">
    <source>
        <dbReference type="PIRNR" id="PIRNR022950"/>
    </source>
</evidence>
<dbReference type="SUPFAM" id="SSF53474">
    <property type="entry name" value="alpha/beta-Hydrolases"/>
    <property type="match status" value="1"/>
</dbReference>
<comment type="caution">
    <text evidence="10">The sequence shown here is derived from an EMBL/GenBank/DDBJ whole genome shotgun (WGS) entry which is preliminary data.</text>
</comment>
<protein>
    <recommendedName>
        <fullName evidence="2 6">Protein phosphatase methylesterase 1</fullName>
        <shortName evidence="6">PME-1</shortName>
        <ecNumber evidence="6">3.1.1.-</ecNumber>
    </recommendedName>
</protein>
<evidence type="ECO:0000313" key="10">
    <source>
        <dbReference type="EMBL" id="KAG9321675.1"/>
    </source>
</evidence>
<evidence type="ECO:0000256" key="3">
    <source>
        <dbReference type="ARBA" id="ARBA00022487"/>
    </source>
</evidence>
<feature type="active site" evidence="7">
    <location>
        <position position="344"/>
    </location>
</feature>
<evidence type="ECO:0000313" key="11">
    <source>
        <dbReference type="Proteomes" id="UP000717515"/>
    </source>
</evidence>
<feature type="active site" evidence="7">
    <location>
        <position position="213"/>
    </location>
</feature>
<evidence type="ECO:0000256" key="5">
    <source>
        <dbReference type="ARBA" id="ARBA00049203"/>
    </source>
</evidence>
<evidence type="ECO:0000256" key="7">
    <source>
        <dbReference type="PIRSR" id="PIRSR022950-1"/>
    </source>
</evidence>
<dbReference type="InterPro" id="IPR016812">
    <property type="entry name" value="PPase_methylesterase_euk"/>
</dbReference>
<evidence type="ECO:0000256" key="4">
    <source>
        <dbReference type="ARBA" id="ARBA00022801"/>
    </source>
</evidence>
<evidence type="ECO:0000259" key="9">
    <source>
        <dbReference type="Pfam" id="PF12697"/>
    </source>
</evidence>
<name>A0A9P8A2M0_MORAP</name>